<protein>
    <submittedName>
        <fullName evidence="4">Uncharacterized protein</fullName>
    </submittedName>
</protein>
<keyword evidence="5" id="KW-1185">Reference proteome</keyword>
<feature type="compositionally biased region" description="Basic and acidic residues" evidence="2">
    <location>
        <begin position="177"/>
        <end position="194"/>
    </location>
</feature>
<evidence type="ECO:0000256" key="3">
    <source>
        <dbReference type="SAM" id="Phobius"/>
    </source>
</evidence>
<keyword evidence="3" id="KW-1133">Transmembrane helix</keyword>
<organism evidence="4 5">
    <name type="scientific">Albugo candida</name>
    <dbReference type="NCBI Taxonomy" id="65357"/>
    <lineage>
        <taxon>Eukaryota</taxon>
        <taxon>Sar</taxon>
        <taxon>Stramenopiles</taxon>
        <taxon>Oomycota</taxon>
        <taxon>Peronosporomycetes</taxon>
        <taxon>Albuginales</taxon>
        <taxon>Albuginaceae</taxon>
        <taxon>Albugo</taxon>
    </lineage>
</organism>
<dbReference type="InParanoid" id="A0A024GUG7"/>
<feature type="region of interest" description="Disordered" evidence="2">
    <location>
        <begin position="156"/>
        <end position="194"/>
    </location>
</feature>
<gene>
    <name evidence="4" type="ORF">BN9_118870</name>
</gene>
<name>A0A024GUG7_9STRA</name>
<proteinExistence type="predicted"/>
<accession>A0A024GUG7</accession>
<dbReference type="EMBL" id="CAIX01000434">
    <property type="protein sequence ID" value="CCI50252.1"/>
    <property type="molecule type" value="Genomic_DNA"/>
</dbReference>
<dbReference type="Proteomes" id="UP000053237">
    <property type="component" value="Unassembled WGS sequence"/>
</dbReference>
<evidence type="ECO:0000256" key="2">
    <source>
        <dbReference type="SAM" id="MobiDB-lite"/>
    </source>
</evidence>
<evidence type="ECO:0000256" key="1">
    <source>
        <dbReference type="SAM" id="Coils"/>
    </source>
</evidence>
<comment type="caution">
    <text evidence="4">The sequence shown here is derived from an EMBL/GenBank/DDBJ whole genome shotgun (WGS) entry which is preliminary data.</text>
</comment>
<keyword evidence="1" id="KW-0175">Coiled coil</keyword>
<dbReference type="AlphaFoldDB" id="A0A024GUG7"/>
<sequence>MTTSALVRGKSVWQNRFKRVGWTHLSKKKSSTTSEAEKVTRGFFARKYVWVPVGLVVGIPTAISAAFVYNLKFDPEFYDHFEQKYPDLIETINKYVSIDNDYSQLKKRDDVGTVTLASDVQNEDLDVIVTFRSRKKVRLRVSGSVSQSDIGDLARKEANTTPNDPIVSINFDQENSDEIRTDEISSHDSNERGRNDIASVWQPHGQFSWGSLQNVEKKKLTESELRNEIEKLTVQQVALEESKLTTGRDIDDIDEEVRAIETRKKDLERALPRNGLFKFLSYWS</sequence>
<dbReference type="OrthoDB" id="73014at2759"/>
<evidence type="ECO:0000313" key="5">
    <source>
        <dbReference type="Proteomes" id="UP000053237"/>
    </source>
</evidence>
<evidence type="ECO:0000313" key="4">
    <source>
        <dbReference type="EMBL" id="CCI50252.1"/>
    </source>
</evidence>
<feature type="transmembrane region" description="Helical" evidence="3">
    <location>
        <begin position="48"/>
        <end position="69"/>
    </location>
</feature>
<keyword evidence="3" id="KW-0812">Transmembrane</keyword>
<keyword evidence="3" id="KW-0472">Membrane</keyword>
<reference evidence="4 5" key="1">
    <citation type="submission" date="2012-05" db="EMBL/GenBank/DDBJ databases">
        <title>Recombination and specialization in a pathogen metapopulation.</title>
        <authorList>
            <person name="Gardiner A."/>
            <person name="Kemen E."/>
            <person name="Schultz-Larsen T."/>
            <person name="MacLean D."/>
            <person name="Van Oosterhout C."/>
            <person name="Jones J.D.G."/>
        </authorList>
    </citation>
    <scope>NUCLEOTIDE SEQUENCE [LARGE SCALE GENOMIC DNA]</scope>
    <source>
        <strain evidence="4 5">Ac Nc2</strain>
    </source>
</reference>
<feature type="coiled-coil region" evidence="1">
    <location>
        <begin position="215"/>
        <end position="270"/>
    </location>
</feature>